<dbReference type="SMART" id="SM00389">
    <property type="entry name" value="HOX"/>
    <property type="match status" value="1"/>
</dbReference>
<evidence type="ECO:0000256" key="4">
    <source>
        <dbReference type="ARBA" id="ARBA00023125"/>
    </source>
</evidence>
<keyword evidence="3" id="KW-0217">Developmental protein</keyword>
<dbReference type="PROSITE" id="PS50071">
    <property type="entry name" value="HOMEOBOX_2"/>
    <property type="match status" value="1"/>
</dbReference>
<gene>
    <name evidence="10" type="primary">CDX1</name>
    <name evidence="10" type="ORF">CDAR_474241</name>
</gene>
<evidence type="ECO:0000256" key="7">
    <source>
        <dbReference type="PROSITE-ProRule" id="PRU00108"/>
    </source>
</evidence>
<dbReference type="AlphaFoldDB" id="A0AAV4SJU6"/>
<dbReference type="FunFam" id="1.10.10.60:FF:000574">
    <property type="entry name" value="Homeobox protein CHOX-CAD2"/>
    <property type="match status" value="1"/>
</dbReference>
<evidence type="ECO:0000256" key="3">
    <source>
        <dbReference type="ARBA" id="ARBA00022473"/>
    </source>
</evidence>
<dbReference type="GO" id="GO:0009948">
    <property type="term" value="P:anterior/posterior axis specification"/>
    <property type="evidence" value="ECO:0007669"/>
    <property type="project" value="TreeGrafter"/>
</dbReference>
<dbReference type="Pfam" id="PF00046">
    <property type="entry name" value="Homeodomain"/>
    <property type="match status" value="1"/>
</dbReference>
<evidence type="ECO:0000256" key="1">
    <source>
        <dbReference type="ARBA" id="ARBA00004123"/>
    </source>
</evidence>
<dbReference type="GO" id="GO:0005634">
    <property type="term" value="C:nucleus"/>
    <property type="evidence" value="ECO:0007669"/>
    <property type="project" value="UniProtKB-SubCell"/>
</dbReference>
<dbReference type="EMBL" id="BPLQ01007944">
    <property type="protein sequence ID" value="GIY33481.1"/>
    <property type="molecule type" value="Genomic_DNA"/>
</dbReference>
<comment type="similarity">
    <text evidence="2">Belongs to the Caudal homeobox family.</text>
</comment>
<feature type="domain" description="Homeobox" evidence="9">
    <location>
        <begin position="229"/>
        <end position="289"/>
    </location>
</feature>
<dbReference type="GO" id="GO:0030154">
    <property type="term" value="P:cell differentiation"/>
    <property type="evidence" value="ECO:0007669"/>
    <property type="project" value="TreeGrafter"/>
</dbReference>
<dbReference type="PROSITE" id="PS00027">
    <property type="entry name" value="HOMEOBOX_1"/>
    <property type="match status" value="1"/>
</dbReference>
<dbReference type="GO" id="GO:0000981">
    <property type="term" value="F:DNA-binding transcription factor activity, RNA polymerase II-specific"/>
    <property type="evidence" value="ECO:0007669"/>
    <property type="project" value="InterPro"/>
</dbReference>
<evidence type="ECO:0000259" key="9">
    <source>
        <dbReference type="PROSITE" id="PS50071"/>
    </source>
</evidence>
<keyword evidence="4 7" id="KW-0238">DNA-binding</keyword>
<dbReference type="PANTHER" id="PTHR24332:SF9">
    <property type="entry name" value="HOMEOTIC PROTEIN CAUDAL"/>
    <property type="match status" value="1"/>
</dbReference>
<evidence type="ECO:0000313" key="10">
    <source>
        <dbReference type="EMBL" id="GIY33481.1"/>
    </source>
</evidence>
<dbReference type="GO" id="GO:0009887">
    <property type="term" value="P:animal organ morphogenesis"/>
    <property type="evidence" value="ECO:0007669"/>
    <property type="project" value="TreeGrafter"/>
</dbReference>
<evidence type="ECO:0000256" key="2">
    <source>
        <dbReference type="ARBA" id="ARBA00010341"/>
    </source>
</evidence>
<accession>A0AAV4SJU6</accession>
<dbReference type="InterPro" id="IPR047152">
    <property type="entry name" value="Caudal_homeobox"/>
</dbReference>
<evidence type="ECO:0000256" key="6">
    <source>
        <dbReference type="ARBA" id="ARBA00023242"/>
    </source>
</evidence>
<dbReference type="Gene3D" id="1.10.10.60">
    <property type="entry name" value="Homeodomain-like"/>
    <property type="match status" value="1"/>
</dbReference>
<proteinExistence type="inferred from homology"/>
<keyword evidence="11" id="KW-1185">Reference proteome</keyword>
<dbReference type="InterPro" id="IPR017970">
    <property type="entry name" value="Homeobox_CS"/>
</dbReference>
<dbReference type="CDD" id="cd00086">
    <property type="entry name" value="homeodomain"/>
    <property type="match status" value="1"/>
</dbReference>
<protein>
    <submittedName>
        <fullName evidence="10">Homeobox protein CDX-1</fullName>
    </submittedName>
</protein>
<dbReference type="InterPro" id="IPR009057">
    <property type="entry name" value="Homeodomain-like_sf"/>
</dbReference>
<dbReference type="InterPro" id="IPR020479">
    <property type="entry name" value="HD_metazoa"/>
</dbReference>
<evidence type="ECO:0000256" key="8">
    <source>
        <dbReference type="RuleBase" id="RU000682"/>
    </source>
</evidence>
<keyword evidence="5 7" id="KW-0371">Homeobox</keyword>
<organism evidence="10 11">
    <name type="scientific">Caerostris darwini</name>
    <dbReference type="NCBI Taxonomy" id="1538125"/>
    <lineage>
        <taxon>Eukaryota</taxon>
        <taxon>Metazoa</taxon>
        <taxon>Ecdysozoa</taxon>
        <taxon>Arthropoda</taxon>
        <taxon>Chelicerata</taxon>
        <taxon>Arachnida</taxon>
        <taxon>Araneae</taxon>
        <taxon>Araneomorphae</taxon>
        <taxon>Entelegynae</taxon>
        <taxon>Araneoidea</taxon>
        <taxon>Araneidae</taxon>
        <taxon>Caerostris</taxon>
    </lineage>
</organism>
<dbReference type="PRINTS" id="PR00024">
    <property type="entry name" value="HOMEOBOX"/>
</dbReference>
<dbReference type="InterPro" id="IPR001356">
    <property type="entry name" value="HD"/>
</dbReference>
<comment type="subcellular location">
    <subcellularLocation>
        <location evidence="1 7 8">Nucleus</location>
    </subcellularLocation>
</comment>
<dbReference type="Proteomes" id="UP001054837">
    <property type="component" value="Unassembled WGS sequence"/>
</dbReference>
<sequence length="321" mass="36991">MVSTYEMFSQAGRHQPPYGLSQNYTHQVYPQYDNINFNSCNTNIMENSNYTQNLQHGMAAPWYYTVSSNSQTRQPVMMEDWMGSLTTNASNLQGQGIVQFPDNTTTYHYQRSGVDVSPADYSLQNAGHMRVQVKGEQAVAIAETTDNQPPSTETVVAVSSDGMSGTDSPLTMNMHINQNGNAMFRPQPARSPYEWIRKTSYQQTQPNPGEIQKDSEVFDYIIPRQGRTRTKDKYRIVYTDHQRLELEKEFHYSRYITIRRKVELASSLNLSERQIKIWFQNRRAKDRRQAKKRDELILKSKDSQAVFQQANLSLAPLNGLY</sequence>
<feature type="DNA-binding region" description="Homeobox" evidence="7">
    <location>
        <begin position="231"/>
        <end position="290"/>
    </location>
</feature>
<keyword evidence="6 7" id="KW-0539">Nucleus</keyword>
<dbReference type="PRINTS" id="PR00031">
    <property type="entry name" value="HTHREPRESSR"/>
</dbReference>
<comment type="caution">
    <text evidence="10">The sequence shown here is derived from an EMBL/GenBank/DDBJ whole genome shotgun (WGS) entry which is preliminary data.</text>
</comment>
<name>A0AAV4SJU6_9ARAC</name>
<dbReference type="SUPFAM" id="SSF46689">
    <property type="entry name" value="Homeodomain-like"/>
    <property type="match status" value="1"/>
</dbReference>
<dbReference type="InterPro" id="IPR000047">
    <property type="entry name" value="HTH_motif"/>
</dbReference>
<dbReference type="GO" id="GO:0000977">
    <property type="term" value="F:RNA polymerase II transcription regulatory region sequence-specific DNA binding"/>
    <property type="evidence" value="ECO:0007669"/>
    <property type="project" value="TreeGrafter"/>
</dbReference>
<reference evidence="10 11" key="1">
    <citation type="submission" date="2021-06" db="EMBL/GenBank/DDBJ databases">
        <title>Caerostris darwini draft genome.</title>
        <authorList>
            <person name="Kono N."/>
            <person name="Arakawa K."/>
        </authorList>
    </citation>
    <scope>NUCLEOTIDE SEQUENCE [LARGE SCALE GENOMIC DNA]</scope>
</reference>
<evidence type="ECO:0000313" key="11">
    <source>
        <dbReference type="Proteomes" id="UP001054837"/>
    </source>
</evidence>
<evidence type="ECO:0000256" key="5">
    <source>
        <dbReference type="ARBA" id="ARBA00023155"/>
    </source>
</evidence>
<dbReference type="PANTHER" id="PTHR24332">
    <property type="entry name" value="HOMEOBOX PROTEIN CDX"/>
    <property type="match status" value="1"/>
</dbReference>